<dbReference type="AlphaFoldDB" id="A0A4Z0BSV1"/>
<keyword evidence="2" id="KW-1185">Reference proteome</keyword>
<comment type="caution">
    <text evidence="1">The sequence shown here is derived from an EMBL/GenBank/DDBJ whole genome shotgun (WGS) entry which is preliminary data.</text>
</comment>
<reference evidence="1 2" key="1">
    <citation type="submission" date="2019-03" db="EMBL/GenBank/DDBJ databases">
        <title>Ramlibacter henchirensis DSM 14656, whole genome shotgun sequence.</title>
        <authorList>
            <person name="Zhang X."/>
            <person name="Feng G."/>
            <person name="Zhu H."/>
        </authorList>
    </citation>
    <scope>NUCLEOTIDE SEQUENCE [LARGE SCALE GENOMIC DNA]</scope>
    <source>
        <strain evidence="1 2">DSM 14656</strain>
    </source>
</reference>
<sequence>MRSARAARLPLASLELPEPIVLLLELLPLEPIVLPLLLGVLAEPEAVDGELAEPEEPAVEPEAGGVVLELELEPPLAPIDVPLLLGELLEPLLALGVLAEPLALGVLVEPLAAGVLLLLEELGVLLEPLALEPLVLGVLPEAPIVPVVPVDVERSCGLVVPAVPLALPLPPLVLEAEPLVPLPEAPALWAMA</sequence>
<dbReference type="RefSeq" id="WP_135263904.1">
    <property type="nucleotide sequence ID" value="NZ_SMLM01000002.1"/>
</dbReference>
<evidence type="ECO:0000313" key="1">
    <source>
        <dbReference type="EMBL" id="TFZ02377.1"/>
    </source>
</evidence>
<proteinExistence type="predicted"/>
<gene>
    <name evidence="1" type="ORF">EZ313_14005</name>
</gene>
<dbReference type="EMBL" id="SMLM01000002">
    <property type="protein sequence ID" value="TFZ02377.1"/>
    <property type="molecule type" value="Genomic_DNA"/>
</dbReference>
<name>A0A4Z0BSV1_9BURK</name>
<dbReference type="Proteomes" id="UP000298180">
    <property type="component" value="Unassembled WGS sequence"/>
</dbReference>
<organism evidence="1 2">
    <name type="scientific">Ramlibacter henchirensis</name>
    <dbReference type="NCBI Taxonomy" id="204072"/>
    <lineage>
        <taxon>Bacteria</taxon>
        <taxon>Pseudomonadati</taxon>
        <taxon>Pseudomonadota</taxon>
        <taxon>Betaproteobacteria</taxon>
        <taxon>Burkholderiales</taxon>
        <taxon>Comamonadaceae</taxon>
        <taxon>Ramlibacter</taxon>
    </lineage>
</organism>
<protein>
    <submittedName>
        <fullName evidence="1">Uncharacterized protein</fullName>
    </submittedName>
</protein>
<evidence type="ECO:0000313" key="2">
    <source>
        <dbReference type="Proteomes" id="UP000298180"/>
    </source>
</evidence>
<accession>A0A4Z0BSV1</accession>